<evidence type="ECO:0000313" key="2">
    <source>
        <dbReference type="Proteomes" id="UP001652662"/>
    </source>
</evidence>
<gene>
    <name evidence="3" type="primary">LOC139078109</name>
</gene>
<evidence type="ECO:0000313" key="3">
    <source>
        <dbReference type="RefSeq" id="XP_070444645.1"/>
    </source>
</evidence>
<name>A0ABM4LW35_EQUPR</name>
<dbReference type="GeneID" id="139078109"/>
<dbReference type="Gene3D" id="3.15.10.10">
    <property type="entry name" value="Bactericidal permeability-increasing protein, domain 1"/>
    <property type="match status" value="1"/>
</dbReference>
<reference evidence="3" key="1">
    <citation type="submission" date="2025-08" db="UniProtKB">
        <authorList>
            <consortium name="RefSeq"/>
        </authorList>
    </citation>
    <scope>IDENTIFICATION</scope>
    <source>
        <tissue evidence="3">Blood</tissue>
    </source>
</reference>
<dbReference type="PANTHER" id="PTHR46019:SF9">
    <property type="entry name" value="BPI FOLD CONTAINING FAMILY A, MEMBER 6"/>
    <property type="match status" value="1"/>
</dbReference>
<evidence type="ECO:0000256" key="1">
    <source>
        <dbReference type="ARBA" id="ARBA00007292"/>
    </source>
</evidence>
<accession>A0ABM4LW35</accession>
<keyword evidence="2" id="KW-1185">Reference proteome</keyword>
<organism evidence="2 3">
    <name type="scientific">Equus przewalskii</name>
    <name type="common">Przewalski's horse</name>
    <name type="synonym">Equus caballus przewalskii</name>
    <dbReference type="NCBI Taxonomy" id="9798"/>
    <lineage>
        <taxon>Eukaryota</taxon>
        <taxon>Metazoa</taxon>
        <taxon>Chordata</taxon>
        <taxon>Craniata</taxon>
        <taxon>Vertebrata</taxon>
        <taxon>Euteleostomi</taxon>
        <taxon>Mammalia</taxon>
        <taxon>Eutheria</taxon>
        <taxon>Laurasiatheria</taxon>
        <taxon>Perissodactyla</taxon>
        <taxon>Equidae</taxon>
        <taxon>Equus</taxon>
    </lineage>
</organism>
<dbReference type="Proteomes" id="UP001652662">
    <property type="component" value="Chromosome 21"/>
</dbReference>
<comment type="similarity">
    <text evidence="1">Belongs to the BPI/LBP/Plunc superfamily. BPI/LBP family.</text>
</comment>
<dbReference type="PANTHER" id="PTHR46019">
    <property type="entry name" value="BPI FOLD-CONTAINING FAMILY B MEMBER 4-RELATED"/>
    <property type="match status" value="1"/>
</dbReference>
<dbReference type="InterPro" id="IPR051660">
    <property type="entry name" value="BPI_fold-BPI/LBP"/>
</dbReference>
<proteinExistence type="inferred from homology"/>
<dbReference type="RefSeq" id="XP_070444645.1">
    <property type="nucleotide sequence ID" value="XM_070588544.1"/>
</dbReference>
<sequence>MCVGQLSHPQVPVPVSKCEGSLSNSSRPFLCGWAGGLPVLQRWRRRAQRLTLGPGWDPECVLAATPEVPLGQSSLWRFLGAWLTQPSCCVSRLLSFLSGSTLDVTIEASLALPQTRSGQVSLTLLNCQPVFTRIHKQAGLLSAVREVMLERILQNSLPNVLCPVIQFWFYIINQQLSILKNVPSLGSFGNLHSALSRVPLSSEQHHRLDFQDKHLPASFINWLIESIMFSYWPVSVFLHSSHSDRFRAQQVTPAGPMGISP</sequence>
<protein>
    <submittedName>
        <fullName evidence="3">Uncharacterized protein</fullName>
    </submittedName>
</protein>